<dbReference type="GO" id="GO:0005737">
    <property type="term" value="C:cytoplasm"/>
    <property type="evidence" value="ECO:0007669"/>
    <property type="project" value="InterPro"/>
</dbReference>
<feature type="region of interest" description="Disordered" evidence="1">
    <location>
        <begin position="230"/>
        <end position="430"/>
    </location>
</feature>
<comment type="caution">
    <text evidence="3">The sequence shown here is derived from an EMBL/GenBank/DDBJ whole genome shotgun (WGS) entry which is preliminary data.</text>
</comment>
<dbReference type="SMART" id="SM00721">
    <property type="entry name" value="BAR"/>
    <property type="match status" value="1"/>
</dbReference>
<dbReference type="Proteomes" id="UP001166286">
    <property type="component" value="Unassembled WGS sequence"/>
</dbReference>
<evidence type="ECO:0000256" key="1">
    <source>
        <dbReference type="SAM" id="MobiDB-lite"/>
    </source>
</evidence>
<evidence type="ECO:0000313" key="4">
    <source>
        <dbReference type="Proteomes" id="UP001166286"/>
    </source>
</evidence>
<feature type="compositionally biased region" description="Basic and acidic residues" evidence="1">
    <location>
        <begin position="284"/>
        <end position="294"/>
    </location>
</feature>
<feature type="region of interest" description="Disordered" evidence="1">
    <location>
        <begin position="161"/>
        <end position="180"/>
    </location>
</feature>
<dbReference type="EMBL" id="JAFEKC020000009">
    <property type="protein sequence ID" value="KAK0512581.1"/>
    <property type="molecule type" value="Genomic_DNA"/>
</dbReference>
<feature type="compositionally biased region" description="Low complexity" evidence="1">
    <location>
        <begin position="402"/>
        <end position="411"/>
    </location>
</feature>
<evidence type="ECO:0000313" key="3">
    <source>
        <dbReference type="EMBL" id="KAK0512581.1"/>
    </source>
</evidence>
<evidence type="ECO:0000259" key="2">
    <source>
        <dbReference type="PROSITE" id="PS51021"/>
    </source>
</evidence>
<dbReference type="Pfam" id="PF03114">
    <property type="entry name" value="BAR"/>
    <property type="match status" value="1"/>
</dbReference>
<feature type="compositionally biased region" description="Polar residues" evidence="1">
    <location>
        <begin position="295"/>
        <end position="309"/>
    </location>
</feature>
<name>A0AA39R206_9LECA</name>
<sequence>MNVNKKLGRFKQWAGERMGGEVKTNVSDDFKSLEIEMGLRQEGMERLQRSMTTYVKTLSKRQEGEDKEKILPVSYLGSTMVSHGEDFEDDSEFGQCLMSMGRTNERIGRIQETYVANATTSWLESLERSLAQMKEYQSARKKLESRRLAYDASLAKMQKAKKEDFKAEEELRSQKAKYEETSEDVYRRMQDIKEAEADSIADLGAFVDAELKYYDRCRDVLLQLKQNWPAGQIEGDSGDNRRAPSKSNTAHAYSDRYNAVDEEPAPVSEVRPSIRSTRTASSHMRSESPRKETQGYESGSSRPGVNRATTFEGPRQLNRDYSPPQRVSRVPSDNLVVRNQRAQLRPLPRVTPENDLFSDPSDGSTFNSNSSPDRSYMERSASPATSVGSAPSRSASYSTLTPAANGNPAPVAKKKPPPPPPSRTKKPVFQ</sequence>
<dbReference type="Gene3D" id="1.20.1270.60">
    <property type="entry name" value="Arfaptin homology (AH) domain/BAR domain"/>
    <property type="match status" value="1"/>
</dbReference>
<dbReference type="InterPro" id="IPR004148">
    <property type="entry name" value="BAR_dom"/>
</dbReference>
<dbReference type="InterPro" id="IPR027267">
    <property type="entry name" value="AH/BAR_dom_sf"/>
</dbReference>
<proteinExistence type="predicted"/>
<dbReference type="PROSITE" id="PS51021">
    <property type="entry name" value="BAR"/>
    <property type="match status" value="1"/>
</dbReference>
<feature type="domain" description="BAR" evidence="2">
    <location>
        <begin position="15"/>
        <end position="237"/>
    </location>
</feature>
<feature type="compositionally biased region" description="Polar residues" evidence="1">
    <location>
        <begin position="361"/>
        <end position="373"/>
    </location>
</feature>
<feature type="compositionally biased region" description="Polar residues" evidence="1">
    <location>
        <begin position="382"/>
        <end position="401"/>
    </location>
</feature>
<feature type="compositionally biased region" description="Polar residues" evidence="1">
    <location>
        <begin position="274"/>
        <end position="283"/>
    </location>
</feature>
<accession>A0AA39R206</accession>
<dbReference type="CDD" id="cd07593">
    <property type="entry name" value="BAR_MUG137_fungi"/>
    <property type="match status" value="1"/>
</dbReference>
<protein>
    <recommendedName>
        <fullName evidence="2">BAR domain-containing protein</fullName>
    </recommendedName>
</protein>
<dbReference type="AlphaFoldDB" id="A0AA39R206"/>
<dbReference type="SUPFAM" id="SSF103657">
    <property type="entry name" value="BAR/IMD domain-like"/>
    <property type="match status" value="1"/>
</dbReference>
<gene>
    <name evidence="3" type="ORF">JMJ35_004598</name>
</gene>
<reference evidence="3" key="1">
    <citation type="submission" date="2023-03" db="EMBL/GenBank/DDBJ databases">
        <title>Complete genome of Cladonia borealis.</title>
        <authorList>
            <person name="Park H."/>
        </authorList>
    </citation>
    <scope>NUCLEOTIDE SEQUENCE</scope>
    <source>
        <strain evidence="3">ANT050790</strain>
    </source>
</reference>
<organism evidence="3 4">
    <name type="scientific">Cladonia borealis</name>
    <dbReference type="NCBI Taxonomy" id="184061"/>
    <lineage>
        <taxon>Eukaryota</taxon>
        <taxon>Fungi</taxon>
        <taxon>Dikarya</taxon>
        <taxon>Ascomycota</taxon>
        <taxon>Pezizomycotina</taxon>
        <taxon>Lecanoromycetes</taxon>
        <taxon>OSLEUM clade</taxon>
        <taxon>Lecanoromycetidae</taxon>
        <taxon>Lecanorales</taxon>
        <taxon>Lecanorineae</taxon>
        <taxon>Cladoniaceae</taxon>
        <taxon>Cladonia</taxon>
    </lineage>
</organism>
<keyword evidence="4" id="KW-1185">Reference proteome</keyword>